<dbReference type="InterPro" id="IPR014748">
    <property type="entry name" value="Enoyl-CoA_hydra_C"/>
</dbReference>
<dbReference type="GO" id="GO:0006635">
    <property type="term" value="P:fatty acid beta-oxidation"/>
    <property type="evidence" value="ECO:0007669"/>
    <property type="project" value="TreeGrafter"/>
</dbReference>
<dbReference type="Pfam" id="PF00378">
    <property type="entry name" value="ECH_1"/>
    <property type="match status" value="1"/>
</dbReference>
<comment type="caution">
    <text evidence="4">The sequence shown here is derived from an EMBL/GenBank/DDBJ whole genome shotgun (WGS) entry which is preliminary data.</text>
</comment>
<dbReference type="Proteomes" id="UP001310022">
    <property type="component" value="Unassembled WGS sequence"/>
</dbReference>
<evidence type="ECO:0000256" key="3">
    <source>
        <dbReference type="RuleBase" id="RU003707"/>
    </source>
</evidence>
<organism evidence="4 5">
    <name type="scientific">Persicobacter diffluens</name>
    <dbReference type="NCBI Taxonomy" id="981"/>
    <lineage>
        <taxon>Bacteria</taxon>
        <taxon>Pseudomonadati</taxon>
        <taxon>Bacteroidota</taxon>
        <taxon>Cytophagia</taxon>
        <taxon>Cytophagales</taxon>
        <taxon>Persicobacteraceae</taxon>
        <taxon>Persicobacter</taxon>
    </lineage>
</organism>
<dbReference type="PROSITE" id="PS00166">
    <property type="entry name" value="ENOYL_COA_HYDRATASE"/>
    <property type="match status" value="1"/>
</dbReference>
<dbReference type="EMBL" id="BQKE01000001">
    <property type="protein sequence ID" value="GJM59652.1"/>
    <property type="molecule type" value="Genomic_DNA"/>
</dbReference>
<protein>
    <submittedName>
        <fullName evidence="4">Enoyl-CoA hydratase</fullName>
    </submittedName>
</protein>
<dbReference type="InterPro" id="IPR018376">
    <property type="entry name" value="Enoyl-CoA_hyd/isom_CS"/>
</dbReference>
<reference evidence="4 5" key="1">
    <citation type="submission" date="2021-12" db="EMBL/GenBank/DDBJ databases">
        <title>Genome sequencing of bacteria with rrn-lacking chromosome and rrn-plasmid.</title>
        <authorList>
            <person name="Anda M."/>
            <person name="Iwasaki W."/>
        </authorList>
    </citation>
    <scope>NUCLEOTIDE SEQUENCE [LARGE SCALE GENOMIC DNA]</scope>
    <source>
        <strain evidence="4 5">NBRC 15940</strain>
    </source>
</reference>
<keyword evidence="5" id="KW-1185">Reference proteome</keyword>
<evidence type="ECO:0000313" key="4">
    <source>
        <dbReference type="EMBL" id="GJM59652.1"/>
    </source>
</evidence>
<dbReference type="CDD" id="cd06558">
    <property type="entry name" value="crotonase-like"/>
    <property type="match status" value="1"/>
</dbReference>
<name>A0AAN5AIB7_9BACT</name>
<sequence length="259" mass="28163">MFKSIEFEVEDNVLLLTINKPEKYNVLDLQTLEDLREAIQRGYDDDDVRGMIITGKGEKSFSAGVDINEIKTLNELNGRKYSETGQEVFAMIEDCHKPVIAAVNGFALGGGCELAMACHIRVATENARFGLPEVNLGLIPGFGGTQRMANIVGRGKALELMLTGDQVPAAEGKNIGLVNHVVYAQDELMVKAKEIMRKIINKAPLAIGSVISCVNAASKGTDAGYQSEANNFSNLCKSQDFKEGVSAFLEKRDPDFQGE</sequence>
<dbReference type="PANTHER" id="PTHR11941">
    <property type="entry name" value="ENOYL-COA HYDRATASE-RELATED"/>
    <property type="match status" value="1"/>
</dbReference>
<dbReference type="Gene3D" id="1.10.12.10">
    <property type="entry name" value="Lyase 2-enoyl-coa Hydratase, Chain A, domain 2"/>
    <property type="match status" value="1"/>
</dbReference>
<dbReference type="RefSeq" id="WP_060685171.1">
    <property type="nucleotide sequence ID" value="NZ_BQKE01000001.1"/>
</dbReference>
<gene>
    <name evidence="4" type="primary">crt</name>
    <name evidence="4" type="ORF">PEDI_02040</name>
</gene>
<proteinExistence type="inferred from homology"/>
<dbReference type="Gene3D" id="3.90.226.10">
    <property type="entry name" value="2-enoyl-CoA Hydratase, Chain A, domain 1"/>
    <property type="match status" value="1"/>
</dbReference>
<dbReference type="GO" id="GO:0016829">
    <property type="term" value="F:lyase activity"/>
    <property type="evidence" value="ECO:0007669"/>
    <property type="project" value="UniProtKB-KW"/>
</dbReference>
<dbReference type="SUPFAM" id="SSF52096">
    <property type="entry name" value="ClpP/crotonase"/>
    <property type="match status" value="1"/>
</dbReference>
<keyword evidence="2" id="KW-0456">Lyase</keyword>
<evidence type="ECO:0000256" key="1">
    <source>
        <dbReference type="ARBA" id="ARBA00005254"/>
    </source>
</evidence>
<dbReference type="FunFam" id="3.90.226.10:FF:000009">
    <property type="entry name" value="Carnitinyl-CoA dehydratase"/>
    <property type="match status" value="1"/>
</dbReference>
<dbReference type="InterPro" id="IPR029045">
    <property type="entry name" value="ClpP/crotonase-like_dom_sf"/>
</dbReference>
<evidence type="ECO:0000256" key="2">
    <source>
        <dbReference type="ARBA" id="ARBA00023239"/>
    </source>
</evidence>
<dbReference type="InterPro" id="IPR001753">
    <property type="entry name" value="Enoyl-CoA_hydra/iso"/>
</dbReference>
<comment type="similarity">
    <text evidence="1 3">Belongs to the enoyl-CoA hydratase/isomerase family.</text>
</comment>
<dbReference type="PANTHER" id="PTHR11941:SF54">
    <property type="entry name" value="ENOYL-COA HYDRATASE, MITOCHONDRIAL"/>
    <property type="match status" value="1"/>
</dbReference>
<evidence type="ECO:0000313" key="5">
    <source>
        <dbReference type="Proteomes" id="UP001310022"/>
    </source>
</evidence>
<accession>A0AAN5AIB7</accession>
<dbReference type="AlphaFoldDB" id="A0AAN5AIB7"/>